<evidence type="ECO:0000256" key="1">
    <source>
        <dbReference type="ARBA" id="ARBA00004141"/>
    </source>
</evidence>
<keyword evidence="3 7" id="KW-0812">Transmembrane</keyword>
<name>A0A933GP02_UNCTE</name>
<feature type="transmembrane region" description="Helical" evidence="7">
    <location>
        <begin position="38"/>
        <end position="59"/>
    </location>
</feature>
<accession>A0A933GP02</accession>
<evidence type="ECO:0000256" key="2">
    <source>
        <dbReference type="ARBA" id="ARBA00007511"/>
    </source>
</evidence>
<comment type="caution">
    <text evidence="8">The sequence shown here is derived from an EMBL/GenBank/DDBJ whole genome shotgun (WGS) entry which is preliminary data.</text>
</comment>
<evidence type="ECO:0000256" key="5">
    <source>
        <dbReference type="ARBA" id="ARBA00023136"/>
    </source>
</evidence>
<evidence type="ECO:0000313" key="9">
    <source>
        <dbReference type="Proteomes" id="UP000772181"/>
    </source>
</evidence>
<feature type="transmembrane region" description="Helical" evidence="7">
    <location>
        <begin position="256"/>
        <end position="275"/>
    </location>
</feature>
<dbReference type="AlphaFoldDB" id="A0A933GP02"/>
<feature type="region of interest" description="Disordered" evidence="6">
    <location>
        <begin position="315"/>
        <end position="334"/>
    </location>
</feature>
<dbReference type="InterPro" id="IPR005496">
    <property type="entry name" value="Integral_membrane_TerC"/>
</dbReference>
<keyword evidence="5 7" id="KW-0472">Membrane</keyword>
<gene>
    <name evidence="8" type="ORF">HY730_06585</name>
</gene>
<feature type="transmembrane region" description="Helical" evidence="7">
    <location>
        <begin position="189"/>
        <end position="218"/>
    </location>
</feature>
<feature type="transmembrane region" description="Helical" evidence="7">
    <location>
        <begin position="281"/>
        <end position="299"/>
    </location>
</feature>
<feature type="transmembrane region" description="Helical" evidence="7">
    <location>
        <begin position="131"/>
        <end position="149"/>
    </location>
</feature>
<sequence length="334" mass="37544">MSNQVMLWVGFNIFVLAMLALDLGVFHRKSHAVKIKEALVWSGVWIILALLFNIGIYFWRGSEIAFQFLTGYLIEKSLSVDNIFVFLLIFSYFHVPALYQHKVLFWGIIGALILRAAFITVGVSLIQNFHWIIYLFGAFLIMTGIKMALQKDKEMHPERNPVIKLFRRLMAVTDHYEGSKFFLRKTGTYLATPLFIVLLVIETTDVIFALDSIPAILAITTDPFIVYTSNVFAILGLRALYFALAGVMELFHYLHYGLSGILVFVGAKMLVSGFYKVPVEVALGVIATILIISVIASIIRPRKIKVLPTPIGPDAEETSRNLLHPGSSRQSSDP</sequence>
<proteinExistence type="inferred from homology"/>
<dbReference type="NCBIfam" id="TIGR03718">
    <property type="entry name" value="R_switched_Alx"/>
    <property type="match status" value="1"/>
</dbReference>
<dbReference type="GO" id="GO:0016020">
    <property type="term" value="C:membrane"/>
    <property type="evidence" value="ECO:0007669"/>
    <property type="project" value="UniProtKB-SubCell"/>
</dbReference>
<dbReference type="PANTHER" id="PTHR30238:SF0">
    <property type="entry name" value="THYLAKOID MEMBRANE PROTEIN TERC, CHLOROPLASTIC"/>
    <property type="match status" value="1"/>
</dbReference>
<evidence type="ECO:0000256" key="4">
    <source>
        <dbReference type="ARBA" id="ARBA00022989"/>
    </source>
</evidence>
<evidence type="ECO:0000256" key="6">
    <source>
        <dbReference type="SAM" id="MobiDB-lite"/>
    </source>
</evidence>
<organism evidence="8 9">
    <name type="scientific">Tectimicrobiota bacterium</name>
    <dbReference type="NCBI Taxonomy" id="2528274"/>
    <lineage>
        <taxon>Bacteria</taxon>
        <taxon>Pseudomonadati</taxon>
        <taxon>Nitrospinota/Tectimicrobiota group</taxon>
        <taxon>Candidatus Tectimicrobiota</taxon>
    </lineage>
</organism>
<reference evidence="8" key="1">
    <citation type="submission" date="2020-07" db="EMBL/GenBank/DDBJ databases">
        <title>Huge and variable diversity of episymbiotic CPR bacteria and DPANN archaea in groundwater ecosystems.</title>
        <authorList>
            <person name="He C.Y."/>
            <person name="Keren R."/>
            <person name="Whittaker M."/>
            <person name="Farag I.F."/>
            <person name="Doudna J."/>
            <person name="Cate J.H.D."/>
            <person name="Banfield J.F."/>
        </authorList>
    </citation>
    <scope>NUCLEOTIDE SEQUENCE</scope>
    <source>
        <strain evidence="8">NC_groundwater_1482_Ag_S-0.65um_47_24</strain>
    </source>
</reference>
<dbReference type="InterPro" id="IPR022369">
    <property type="entry name" value="Integral_membrane_TerC_rswitch"/>
</dbReference>
<evidence type="ECO:0000256" key="3">
    <source>
        <dbReference type="ARBA" id="ARBA00022692"/>
    </source>
</evidence>
<protein>
    <submittedName>
        <fullName evidence="8">TerC family protein</fullName>
    </submittedName>
</protein>
<dbReference type="EMBL" id="JACQWF010000293">
    <property type="protein sequence ID" value="MBI4596030.1"/>
    <property type="molecule type" value="Genomic_DNA"/>
</dbReference>
<feature type="transmembrane region" description="Helical" evidence="7">
    <location>
        <begin position="79"/>
        <end position="96"/>
    </location>
</feature>
<feature type="transmembrane region" description="Helical" evidence="7">
    <location>
        <begin position="224"/>
        <end position="244"/>
    </location>
</feature>
<dbReference type="Proteomes" id="UP000772181">
    <property type="component" value="Unassembled WGS sequence"/>
</dbReference>
<dbReference type="PANTHER" id="PTHR30238">
    <property type="entry name" value="MEMBRANE BOUND PREDICTED REDOX MODULATOR"/>
    <property type="match status" value="1"/>
</dbReference>
<comment type="similarity">
    <text evidence="2">Belongs to the TerC family.</text>
</comment>
<evidence type="ECO:0000256" key="7">
    <source>
        <dbReference type="SAM" id="Phobius"/>
    </source>
</evidence>
<evidence type="ECO:0000313" key="8">
    <source>
        <dbReference type="EMBL" id="MBI4596030.1"/>
    </source>
</evidence>
<comment type="subcellular location">
    <subcellularLocation>
        <location evidence="1">Membrane</location>
        <topology evidence="1">Multi-pass membrane protein</topology>
    </subcellularLocation>
</comment>
<feature type="transmembrane region" description="Helical" evidence="7">
    <location>
        <begin position="103"/>
        <end position="125"/>
    </location>
</feature>
<keyword evidence="4 7" id="KW-1133">Transmembrane helix</keyword>
<feature type="transmembrane region" description="Helical" evidence="7">
    <location>
        <begin position="6"/>
        <end position="26"/>
    </location>
</feature>
<dbReference type="Pfam" id="PF03741">
    <property type="entry name" value="TerC"/>
    <property type="match status" value="1"/>
</dbReference>